<dbReference type="PROSITE" id="PS50977">
    <property type="entry name" value="HTH_TETR_2"/>
    <property type="match status" value="1"/>
</dbReference>
<evidence type="ECO:0000313" key="4">
    <source>
        <dbReference type="EMBL" id="QHN35747.1"/>
    </source>
</evidence>
<accession>A0ABX6IJ61</accession>
<sequence>MPRPGDRRPLITDHAIAVLADGGARVLTHQAVDRHAGLAAGSTSYYFRTRQALVEAVVERIRHHSRAAFEDARSQAEEPVTVEGAAELIAGQLGHLADGRRDQALAVFALLGEVREHRELRQSLMRCLFSVELAAGLFRSLGSDSPQADAADLVDLLTGRLVGMLFGDGDLLPEQVRETVARFVRRCAGGYAGATT</sequence>
<dbReference type="Pfam" id="PF17940">
    <property type="entry name" value="TetR_C_31"/>
    <property type="match status" value="1"/>
</dbReference>
<keyword evidence="1 2" id="KW-0238">DNA-binding</keyword>
<gene>
    <name evidence="4" type="ORF">GII31_13565</name>
</gene>
<feature type="domain" description="HTH tetR-type" evidence="3">
    <location>
        <begin position="5"/>
        <end position="65"/>
    </location>
</feature>
<organism evidence="4 5">
    <name type="scientific">Gordonia pseudamarae</name>
    <dbReference type="NCBI Taxonomy" id="2831662"/>
    <lineage>
        <taxon>Bacteria</taxon>
        <taxon>Bacillati</taxon>
        <taxon>Actinomycetota</taxon>
        <taxon>Actinomycetes</taxon>
        <taxon>Mycobacteriales</taxon>
        <taxon>Gordoniaceae</taxon>
        <taxon>Gordonia</taxon>
    </lineage>
</organism>
<keyword evidence="5" id="KW-1185">Reference proteome</keyword>
<dbReference type="Gene3D" id="1.10.357.10">
    <property type="entry name" value="Tetracycline Repressor, domain 2"/>
    <property type="match status" value="1"/>
</dbReference>
<dbReference type="InterPro" id="IPR009057">
    <property type="entry name" value="Homeodomain-like_sf"/>
</dbReference>
<dbReference type="EMBL" id="CP045809">
    <property type="protein sequence ID" value="QHN35747.1"/>
    <property type="molecule type" value="Genomic_DNA"/>
</dbReference>
<proteinExistence type="predicted"/>
<reference evidence="4" key="1">
    <citation type="journal article" date="2021" name="Nat. Microbiol.">
        <title>Cocultivation of an ultrasmall environmental parasitic bacterium with lytic ability against bacteria associated with wastewater foams.</title>
        <authorList>
            <person name="Batinovic S."/>
            <person name="Rose J.J.A."/>
            <person name="Ratcliffe J."/>
            <person name="Seviour R.J."/>
            <person name="Petrovski S."/>
        </authorList>
    </citation>
    <scope>NUCLEOTIDE SEQUENCE</scope>
    <source>
        <strain evidence="4">CON9</strain>
    </source>
</reference>
<dbReference type="InterPro" id="IPR041583">
    <property type="entry name" value="TetR_C_31"/>
</dbReference>
<evidence type="ECO:0000313" key="5">
    <source>
        <dbReference type="Proteomes" id="UP001059836"/>
    </source>
</evidence>
<dbReference type="Pfam" id="PF00440">
    <property type="entry name" value="TetR_N"/>
    <property type="match status" value="1"/>
</dbReference>
<evidence type="ECO:0000256" key="2">
    <source>
        <dbReference type="PROSITE-ProRule" id="PRU00335"/>
    </source>
</evidence>
<name>A0ABX6IJ61_9ACTN</name>
<dbReference type="Proteomes" id="UP001059836">
    <property type="component" value="Chromosome"/>
</dbReference>
<protein>
    <submittedName>
        <fullName evidence="4">TetR family transcriptional regulator</fullName>
    </submittedName>
</protein>
<evidence type="ECO:0000256" key="1">
    <source>
        <dbReference type="ARBA" id="ARBA00023125"/>
    </source>
</evidence>
<feature type="DNA-binding region" description="H-T-H motif" evidence="2">
    <location>
        <begin position="28"/>
        <end position="47"/>
    </location>
</feature>
<dbReference type="RefSeq" id="WP_213243869.1">
    <property type="nucleotide sequence ID" value="NZ_CP045806.1"/>
</dbReference>
<dbReference type="SUPFAM" id="SSF46689">
    <property type="entry name" value="Homeodomain-like"/>
    <property type="match status" value="1"/>
</dbReference>
<evidence type="ECO:0000259" key="3">
    <source>
        <dbReference type="PROSITE" id="PS50977"/>
    </source>
</evidence>
<dbReference type="InterPro" id="IPR001647">
    <property type="entry name" value="HTH_TetR"/>
</dbReference>